<dbReference type="EMBL" id="KN880614">
    <property type="protein sequence ID" value="KIY64879.1"/>
    <property type="molecule type" value="Genomic_DNA"/>
</dbReference>
<organism evidence="1 2">
    <name type="scientific">Cylindrobasidium torrendii FP15055 ss-10</name>
    <dbReference type="NCBI Taxonomy" id="1314674"/>
    <lineage>
        <taxon>Eukaryota</taxon>
        <taxon>Fungi</taxon>
        <taxon>Dikarya</taxon>
        <taxon>Basidiomycota</taxon>
        <taxon>Agaricomycotina</taxon>
        <taxon>Agaricomycetes</taxon>
        <taxon>Agaricomycetidae</taxon>
        <taxon>Agaricales</taxon>
        <taxon>Marasmiineae</taxon>
        <taxon>Physalacriaceae</taxon>
        <taxon>Cylindrobasidium</taxon>
    </lineage>
</organism>
<evidence type="ECO:0000313" key="2">
    <source>
        <dbReference type="Proteomes" id="UP000054007"/>
    </source>
</evidence>
<reference evidence="1 2" key="1">
    <citation type="journal article" date="2015" name="Fungal Genet. Biol.">
        <title>Evolution of novel wood decay mechanisms in Agaricales revealed by the genome sequences of Fistulina hepatica and Cylindrobasidium torrendii.</title>
        <authorList>
            <person name="Floudas D."/>
            <person name="Held B.W."/>
            <person name="Riley R."/>
            <person name="Nagy L.G."/>
            <person name="Koehler G."/>
            <person name="Ransdell A.S."/>
            <person name="Younus H."/>
            <person name="Chow J."/>
            <person name="Chiniquy J."/>
            <person name="Lipzen A."/>
            <person name="Tritt A."/>
            <person name="Sun H."/>
            <person name="Haridas S."/>
            <person name="LaButti K."/>
            <person name="Ohm R.A."/>
            <person name="Kues U."/>
            <person name="Blanchette R.A."/>
            <person name="Grigoriev I.V."/>
            <person name="Minto R.E."/>
            <person name="Hibbett D.S."/>
        </authorList>
    </citation>
    <scope>NUCLEOTIDE SEQUENCE [LARGE SCALE GENOMIC DNA]</scope>
    <source>
        <strain evidence="1 2">FP15055 ss-10</strain>
    </source>
</reference>
<evidence type="ECO:0000313" key="1">
    <source>
        <dbReference type="EMBL" id="KIY64879.1"/>
    </source>
</evidence>
<sequence>MDRLRNIPRPAHIPCPSPLLTDRVARVLYFEKLLRDHGPDPWVYTQLADTLQAESFSEGLRFYQEALALLAAREEDNLTELYEELDIMEAALEDDARASTMVFDNALVVQPWKSVRDHTFPEDIVSPPGMDTLRDTWKRHCLDGSELLQRYTSHWAISTQEIEGTFLLTSSSTQDLMRRGLTEGTVVAHPKSTMQDPASIQMILYDTLAVREFPHFSFNAIQS</sequence>
<proteinExistence type="predicted"/>
<gene>
    <name evidence="1" type="ORF">CYLTODRAFT_82307</name>
</gene>
<accession>A0A0D7B3X0</accession>
<dbReference type="Proteomes" id="UP000054007">
    <property type="component" value="Unassembled WGS sequence"/>
</dbReference>
<dbReference type="AlphaFoldDB" id="A0A0D7B3X0"/>
<name>A0A0D7B3X0_9AGAR</name>
<keyword evidence="2" id="KW-1185">Reference proteome</keyword>
<dbReference type="OrthoDB" id="439046at2759"/>
<dbReference type="STRING" id="1314674.A0A0D7B3X0"/>
<protein>
    <submittedName>
        <fullName evidence="1">Uncharacterized protein</fullName>
    </submittedName>
</protein>